<accession>A0A1M6B8Y0</accession>
<dbReference type="EMBL" id="FQXZ01000040">
    <property type="protein sequence ID" value="SHI45201.1"/>
    <property type="molecule type" value="Genomic_DNA"/>
</dbReference>
<gene>
    <name evidence="1" type="ORF">VA7868_03743</name>
</gene>
<reference evidence="1 2" key="1">
    <citation type="submission" date="2016-11" db="EMBL/GenBank/DDBJ databases">
        <authorList>
            <person name="Jaros S."/>
            <person name="Januszkiewicz K."/>
            <person name="Wedrychowicz H."/>
        </authorList>
    </citation>
    <scope>NUCLEOTIDE SEQUENCE [LARGE SCALE GENOMIC DNA]</scope>
    <source>
        <strain evidence="1 2">CECT 7868</strain>
    </source>
</reference>
<protein>
    <submittedName>
        <fullName evidence="1">Uncharacterized protein</fullName>
    </submittedName>
</protein>
<keyword evidence="2" id="KW-1185">Reference proteome</keyword>
<name>A0A1M6B8Y0_9VIBR</name>
<proteinExistence type="predicted"/>
<organism evidence="1 2">
    <name type="scientific">Vibrio aerogenes CECT 7868</name>
    <dbReference type="NCBI Taxonomy" id="1216006"/>
    <lineage>
        <taxon>Bacteria</taxon>
        <taxon>Pseudomonadati</taxon>
        <taxon>Pseudomonadota</taxon>
        <taxon>Gammaproteobacteria</taxon>
        <taxon>Vibrionales</taxon>
        <taxon>Vibrionaceae</taxon>
        <taxon>Vibrio</taxon>
    </lineage>
</organism>
<dbReference type="STRING" id="1216006.VA7868_03743"/>
<evidence type="ECO:0000313" key="1">
    <source>
        <dbReference type="EMBL" id="SHI45201.1"/>
    </source>
</evidence>
<sequence>MSTISNAVQVMVDNLVAKMASNTPLTPEEQSMVAESVALLSKSTTLETALIAVAEKHLDTATSALDSAKVSLQENADYLKLLPQINEIKTSFGNIKTGLDNTLGNFPAVMREGAPATPALAFNWNGAEIATLTNASNSANTSLLESSPVTVTSLFDDAEKCFYVYAGFGNGTKYYSKDFAVKVDAKGNITSANAGSKRISASSSEYFLLIKTIRGVQLAKMTNTALTFFGVMPSLAEESASIPLTGGKIYQEPDTLSFWSYSQGHAQHTTWDAQAQVYLTKPDTSKDFLNEGVFNQWAGEQGYTQFTVSYGSHGSSSTHLGALNQSSVYGFSRPLFHKHMTLMNGQYQFNQLSITSGEAISFGVGNSNVINIGAGSSTKFNYPRAHIAQCSSHYLDSASGAYMSFSGQIGPAQGLNGTTMVDIYLPALIAVSPYHRVAFLSLGSRNGSSCNQKTVVRAF</sequence>
<dbReference type="RefSeq" id="WP_073605351.1">
    <property type="nucleotide sequence ID" value="NZ_FQXZ01000040.1"/>
</dbReference>
<dbReference type="AlphaFoldDB" id="A0A1M6B8Y0"/>
<evidence type="ECO:0000313" key="2">
    <source>
        <dbReference type="Proteomes" id="UP000184608"/>
    </source>
</evidence>
<dbReference type="Proteomes" id="UP000184608">
    <property type="component" value="Unassembled WGS sequence"/>
</dbReference>
<dbReference type="OrthoDB" id="6286316at2"/>